<dbReference type="RefSeq" id="WP_213536484.1">
    <property type="nucleotide sequence ID" value="NZ_BOVQ01000007.1"/>
</dbReference>
<reference evidence="4" key="1">
    <citation type="journal article" date="2019" name="Int. J. Syst. Evol. Microbiol.">
        <title>The Global Catalogue of Microorganisms (GCM) 10K type strain sequencing project: providing services to taxonomists for standard genome sequencing and annotation.</title>
        <authorList>
            <consortium name="The Broad Institute Genomics Platform"/>
            <consortium name="The Broad Institute Genome Sequencing Center for Infectious Disease"/>
            <person name="Wu L."/>
            <person name="Ma J."/>
        </authorList>
    </citation>
    <scope>NUCLEOTIDE SEQUENCE [LARGE SCALE GENOMIC DNA]</scope>
    <source>
        <strain evidence="4">CCUG 63287</strain>
    </source>
</reference>
<name>A0ABV9JIR2_9LACT</name>
<keyword evidence="4" id="KW-1185">Reference proteome</keyword>
<evidence type="ECO:0000256" key="2">
    <source>
        <dbReference type="SAM" id="MobiDB-lite"/>
    </source>
</evidence>
<sequence>MKTVLVICEVKYWRDLRESLAAVGVEFLGFDKKTPTRGEIERLVAKADFVVIRNLNVAHHSVRFAKEAAKARDLPFWVGSNFGADKIITLLAEKFPDEQFVAQKSVAKVKKSRTTKAKKETASLSKKSVTSSVKLPRKKKNLPLKSALKAVKIDDEPDFEKMFKK</sequence>
<comment type="similarity">
    <text evidence="1">Belongs to the UPF0751 family.</text>
</comment>
<dbReference type="Pfam" id="PF10087">
    <property type="entry name" value="DUF2325"/>
    <property type="match status" value="1"/>
</dbReference>
<dbReference type="InterPro" id="IPR016772">
    <property type="entry name" value="UCP020408"/>
</dbReference>
<evidence type="ECO:0000256" key="1">
    <source>
        <dbReference type="ARBA" id="ARBA00007189"/>
    </source>
</evidence>
<gene>
    <name evidence="3" type="ORF">ACFO26_10355</name>
</gene>
<feature type="compositionally biased region" description="Low complexity" evidence="2">
    <location>
        <begin position="122"/>
        <end position="134"/>
    </location>
</feature>
<evidence type="ECO:0000313" key="3">
    <source>
        <dbReference type="EMBL" id="MFC4653305.1"/>
    </source>
</evidence>
<comment type="caution">
    <text evidence="3">The sequence shown here is derived from an EMBL/GenBank/DDBJ whole genome shotgun (WGS) entry which is preliminary data.</text>
</comment>
<evidence type="ECO:0000313" key="4">
    <source>
        <dbReference type="Proteomes" id="UP001595987"/>
    </source>
</evidence>
<dbReference type="EMBL" id="JBHSGD010000010">
    <property type="protein sequence ID" value="MFC4653305.1"/>
    <property type="molecule type" value="Genomic_DNA"/>
</dbReference>
<proteinExistence type="inferred from homology"/>
<feature type="region of interest" description="Disordered" evidence="2">
    <location>
        <begin position="112"/>
        <end position="135"/>
    </location>
</feature>
<protein>
    <submittedName>
        <fullName evidence="3">DUF2325 domain-containing protein</fullName>
    </submittedName>
</protein>
<accession>A0ABV9JIR2</accession>
<dbReference type="Proteomes" id="UP001595987">
    <property type="component" value="Unassembled WGS sequence"/>
</dbReference>
<organism evidence="3 4">
    <name type="scientific">Lactococcus nasutitermitis</name>
    <dbReference type="NCBI Taxonomy" id="1652957"/>
    <lineage>
        <taxon>Bacteria</taxon>
        <taxon>Bacillati</taxon>
        <taxon>Bacillota</taxon>
        <taxon>Bacilli</taxon>
        <taxon>Lactobacillales</taxon>
        <taxon>Streptococcaceae</taxon>
        <taxon>Lactococcus</taxon>
    </lineage>
</organism>